<sequence>MKESRRKRIIKSAVSMGTFLVLSLTSCGTNEQIRANDTEVIKVQDADEGKQQKEVTGVQPDKRQEDKSETVYTKAGADGTPLEITVQTVLKNSGGNKTIKDFSNLTDIKNTEGDEEFTREPDGTICWDNHGQDIQYEGKSGKELPVNVKISYYLDGEKIKPEELAGANGKLRIRFDYENKTSQSVEVNGRELKIPVPFTVISALLLPEDVASGVQVTNGKVISIGEQKMVVGYACPGLSGSLKLADYELTEEISLPEYVEITADVTDFKLDFTASIVSTGLFEETESDDLDDLARVSEDMNELGKASGKLVDGAAELLEGINTYQSYLDQYMDGVGALTEGTKMLEESLALVDDKKGDLASGASAIQQGLESLNKALEQVNLSDNAGLDMKGMEGALTSLASDAGELSEALTAMEAGFVQMQNFAQQAAAYREAVRGAVDSAVNELNLADMNTLEKQASDIAKIQAGEAAAQAVDEALASVNLPDTDKTQIRENVKERVQNAVNLNGISAGIQGHLDVVRAKLTEIPAFEIPDLAIDASAVTEPVLDMQKQLEVLRTYGRSLSAIAEKLSGMSDSVDTMKEGTRQLLEGSTQLAEGISVFNEGIGQIYAGAGELGSGTGLLSSSGAVLNDGFEALADGMKALKEGLVTLDDEGISQLKELAGDDLKELSIRLKAAKQADNTYDNFGGIMAGQTGSVRFMIETEGIGT</sequence>
<dbReference type="Proteomes" id="UP001060164">
    <property type="component" value="Chromosome"/>
</dbReference>
<evidence type="ECO:0008006" key="4">
    <source>
        <dbReference type="Google" id="ProtNLM"/>
    </source>
</evidence>
<evidence type="ECO:0000256" key="1">
    <source>
        <dbReference type="SAM" id="MobiDB-lite"/>
    </source>
</evidence>
<accession>A0ABY5VFH9</accession>
<gene>
    <name evidence="2" type="ORF">NQ502_18680</name>
</gene>
<feature type="compositionally biased region" description="Basic and acidic residues" evidence="1">
    <location>
        <begin position="60"/>
        <end position="69"/>
    </location>
</feature>
<dbReference type="EMBL" id="CP102290">
    <property type="protein sequence ID" value="UWP59354.1"/>
    <property type="molecule type" value="Genomic_DNA"/>
</dbReference>
<evidence type="ECO:0000313" key="3">
    <source>
        <dbReference type="Proteomes" id="UP001060164"/>
    </source>
</evidence>
<dbReference type="PROSITE" id="PS51257">
    <property type="entry name" value="PROKAR_LIPOPROTEIN"/>
    <property type="match status" value="1"/>
</dbReference>
<proteinExistence type="predicted"/>
<evidence type="ECO:0000313" key="2">
    <source>
        <dbReference type="EMBL" id="UWP59354.1"/>
    </source>
</evidence>
<dbReference type="RefSeq" id="WP_148511897.1">
    <property type="nucleotide sequence ID" value="NZ_CABLBR010000006.1"/>
</dbReference>
<reference evidence="2" key="1">
    <citation type="journal article" date="2022" name="Cell">
        <title>Design, construction, and in vivo augmentation of a complex gut microbiome.</title>
        <authorList>
            <person name="Cheng A.G."/>
            <person name="Ho P.Y."/>
            <person name="Aranda-Diaz A."/>
            <person name="Jain S."/>
            <person name="Yu F.B."/>
            <person name="Meng X."/>
            <person name="Wang M."/>
            <person name="Iakiviak M."/>
            <person name="Nagashima K."/>
            <person name="Zhao A."/>
            <person name="Murugkar P."/>
            <person name="Patil A."/>
            <person name="Atabakhsh K."/>
            <person name="Weakley A."/>
            <person name="Yan J."/>
            <person name="Brumbaugh A.R."/>
            <person name="Higginbottom S."/>
            <person name="Dimas A."/>
            <person name="Shiver A.L."/>
            <person name="Deutschbauer A."/>
            <person name="Neff N."/>
            <person name="Sonnenburg J.L."/>
            <person name="Huang K.C."/>
            <person name="Fischbach M.A."/>
        </authorList>
    </citation>
    <scope>NUCLEOTIDE SEQUENCE</scope>
    <source>
        <strain evidence="2">DSM 19829</strain>
    </source>
</reference>
<feature type="region of interest" description="Disordered" evidence="1">
    <location>
        <begin position="45"/>
        <end position="71"/>
    </location>
</feature>
<keyword evidence="3" id="KW-1185">Reference proteome</keyword>
<name>A0ABY5VFH9_9FIRM</name>
<protein>
    <recommendedName>
        <fullName evidence="4">X-X-X-Leu-X-X-Gly heptad repeats</fullName>
    </recommendedName>
</protein>
<organism evidence="2 3">
    <name type="scientific">Ruminococcus gauvreauii</name>
    <dbReference type="NCBI Taxonomy" id="438033"/>
    <lineage>
        <taxon>Bacteria</taxon>
        <taxon>Bacillati</taxon>
        <taxon>Bacillota</taxon>
        <taxon>Clostridia</taxon>
        <taxon>Eubacteriales</taxon>
        <taxon>Oscillospiraceae</taxon>
        <taxon>Ruminococcus</taxon>
    </lineage>
</organism>